<name>D7LU01_ARALL</name>
<gene>
    <name evidence="1" type="ORF">ARALYDRAFT_906547</name>
</gene>
<proteinExistence type="predicted"/>
<dbReference type="HOGENOM" id="CLU_2888806_0_0_1"/>
<sequence length="63" mass="7218">MADECFENAGLAAALTSDENYLRKLDFGFLTERICLQAISLFSGLERDERWSLGGLMWRDEKN</sequence>
<dbReference type="Proteomes" id="UP000008694">
    <property type="component" value="Unassembled WGS sequence"/>
</dbReference>
<protein>
    <submittedName>
        <fullName evidence="1">Predicted protein</fullName>
    </submittedName>
</protein>
<keyword evidence="2" id="KW-1185">Reference proteome</keyword>
<accession>D7LU01</accession>
<dbReference type="EMBL" id="GL348717">
    <property type="protein sequence ID" value="EFH54092.1"/>
    <property type="molecule type" value="Genomic_DNA"/>
</dbReference>
<dbReference type="AlphaFoldDB" id="D7LU01"/>
<evidence type="ECO:0000313" key="1">
    <source>
        <dbReference type="EMBL" id="EFH54092.1"/>
    </source>
</evidence>
<organism evidence="2">
    <name type="scientific">Arabidopsis lyrata subsp. lyrata</name>
    <name type="common">Lyre-leaved rock-cress</name>
    <dbReference type="NCBI Taxonomy" id="81972"/>
    <lineage>
        <taxon>Eukaryota</taxon>
        <taxon>Viridiplantae</taxon>
        <taxon>Streptophyta</taxon>
        <taxon>Embryophyta</taxon>
        <taxon>Tracheophyta</taxon>
        <taxon>Spermatophyta</taxon>
        <taxon>Magnoliopsida</taxon>
        <taxon>eudicotyledons</taxon>
        <taxon>Gunneridae</taxon>
        <taxon>Pentapetalae</taxon>
        <taxon>rosids</taxon>
        <taxon>malvids</taxon>
        <taxon>Brassicales</taxon>
        <taxon>Brassicaceae</taxon>
        <taxon>Camelineae</taxon>
        <taxon>Arabidopsis</taxon>
    </lineage>
</organism>
<reference evidence="2" key="1">
    <citation type="journal article" date="2011" name="Nat. Genet.">
        <title>The Arabidopsis lyrata genome sequence and the basis of rapid genome size change.</title>
        <authorList>
            <person name="Hu T.T."/>
            <person name="Pattyn P."/>
            <person name="Bakker E.G."/>
            <person name="Cao J."/>
            <person name="Cheng J.-F."/>
            <person name="Clark R.M."/>
            <person name="Fahlgren N."/>
            <person name="Fawcett J.A."/>
            <person name="Grimwood J."/>
            <person name="Gundlach H."/>
            <person name="Haberer G."/>
            <person name="Hollister J.D."/>
            <person name="Ossowski S."/>
            <person name="Ottilar R.P."/>
            <person name="Salamov A.A."/>
            <person name="Schneeberger K."/>
            <person name="Spannagl M."/>
            <person name="Wang X."/>
            <person name="Yang L."/>
            <person name="Nasrallah M.E."/>
            <person name="Bergelson J."/>
            <person name="Carrington J.C."/>
            <person name="Gaut B.S."/>
            <person name="Schmutz J."/>
            <person name="Mayer K.F.X."/>
            <person name="Van de Peer Y."/>
            <person name="Grigoriev I.V."/>
            <person name="Nordborg M."/>
            <person name="Weigel D."/>
            <person name="Guo Y.-L."/>
        </authorList>
    </citation>
    <scope>NUCLEOTIDE SEQUENCE [LARGE SCALE GENOMIC DNA]</scope>
    <source>
        <strain evidence="2">cv. MN47</strain>
    </source>
</reference>
<evidence type="ECO:0000313" key="2">
    <source>
        <dbReference type="Proteomes" id="UP000008694"/>
    </source>
</evidence>
<dbReference type="Gramene" id="scaffold_502251.1">
    <property type="protein sequence ID" value="scaffold_502251.1"/>
    <property type="gene ID" value="scaffold_502251.1"/>
</dbReference>